<proteinExistence type="inferred from homology"/>
<evidence type="ECO:0000256" key="1">
    <source>
        <dbReference type="ARBA" id="ARBA00004496"/>
    </source>
</evidence>
<evidence type="ECO:0000313" key="8">
    <source>
        <dbReference type="Proteomes" id="UP001063698"/>
    </source>
</evidence>
<comment type="subcellular location">
    <subcellularLocation>
        <location evidence="1 4">Cytoplasm</location>
    </subcellularLocation>
</comment>
<keyword evidence="2 4" id="KW-0963">Cytoplasm</keyword>
<comment type="subunit">
    <text evidence="4">Component of the archaeal exosome complex. Forms a hexameric ring-like arrangement composed of 3 Rrp41-Rrp42 heterodimers. The hexameric ring associates with a trimer of Rrp4 and/or Csl4 subunits.</text>
</comment>
<evidence type="ECO:0000256" key="2">
    <source>
        <dbReference type="ARBA" id="ARBA00022490"/>
    </source>
</evidence>
<name>A0A977KA03_9CREN</name>
<dbReference type="InterPro" id="IPR036345">
    <property type="entry name" value="ExoRNase_PH_dom2_sf"/>
</dbReference>
<dbReference type="InterPro" id="IPR001247">
    <property type="entry name" value="ExoRNase_PH_dom1"/>
</dbReference>
<dbReference type="FunFam" id="3.30.230.70:FF:000017">
    <property type="entry name" value="Exosome complex component Rrp42"/>
    <property type="match status" value="1"/>
</dbReference>
<keyword evidence="7" id="KW-0378">Hydrolase</keyword>
<dbReference type="GO" id="GO:0004527">
    <property type="term" value="F:exonuclease activity"/>
    <property type="evidence" value="ECO:0007669"/>
    <property type="project" value="UniProtKB-KW"/>
</dbReference>
<feature type="domain" description="Exoribonuclease phosphorolytic" evidence="5">
    <location>
        <begin position="36"/>
        <end position="171"/>
    </location>
</feature>
<evidence type="ECO:0000256" key="4">
    <source>
        <dbReference type="HAMAP-Rule" id="MF_00622"/>
    </source>
</evidence>
<organism evidence="7 8">
    <name type="scientific">Ignicoccus pacificus DSM 13166</name>
    <dbReference type="NCBI Taxonomy" id="940294"/>
    <lineage>
        <taxon>Archaea</taxon>
        <taxon>Thermoproteota</taxon>
        <taxon>Thermoprotei</taxon>
        <taxon>Desulfurococcales</taxon>
        <taxon>Desulfurococcaceae</taxon>
        <taxon>Ignicoccus</taxon>
    </lineage>
</organism>
<evidence type="ECO:0000256" key="3">
    <source>
        <dbReference type="ARBA" id="ARBA00022835"/>
    </source>
</evidence>
<dbReference type="CDD" id="cd11365">
    <property type="entry name" value="RNase_PH_archRRP42"/>
    <property type="match status" value="1"/>
</dbReference>
<dbReference type="KEGG" id="ipc:IPA_08140"/>
<keyword evidence="3 4" id="KW-0271">Exosome</keyword>
<dbReference type="EMBL" id="CP006868">
    <property type="protein sequence ID" value="UXD21792.1"/>
    <property type="molecule type" value="Genomic_DNA"/>
</dbReference>
<dbReference type="InterPro" id="IPR027408">
    <property type="entry name" value="PNPase/RNase_PH_dom_sf"/>
</dbReference>
<dbReference type="GO" id="GO:0000177">
    <property type="term" value="C:cytoplasmic exosome (RNase complex)"/>
    <property type="evidence" value="ECO:0007669"/>
    <property type="project" value="TreeGrafter"/>
</dbReference>
<dbReference type="InterPro" id="IPR050590">
    <property type="entry name" value="Exosome_comp_Rrp42_subfam"/>
</dbReference>
<dbReference type="Pfam" id="PF03725">
    <property type="entry name" value="RNase_PH_C"/>
    <property type="match status" value="1"/>
</dbReference>
<dbReference type="PANTHER" id="PTHR11097:SF8">
    <property type="entry name" value="EXOSOME COMPLEX COMPONENT RRP42"/>
    <property type="match status" value="1"/>
</dbReference>
<evidence type="ECO:0000259" key="5">
    <source>
        <dbReference type="Pfam" id="PF01138"/>
    </source>
</evidence>
<gene>
    <name evidence="4" type="primary">rrp42</name>
    <name evidence="7" type="ORF">IPA_08140</name>
</gene>
<dbReference type="InterPro" id="IPR015847">
    <property type="entry name" value="ExoRNase_PH_dom2"/>
</dbReference>
<dbReference type="SUPFAM" id="SSF54211">
    <property type="entry name" value="Ribosomal protein S5 domain 2-like"/>
    <property type="match status" value="1"/>
</dbReference>
<keyword evidence="7" id="KW-0540">Nuclease</keyword>
<dbReference type="SUPFAM" id="SSF55666">
    <property type="entry name" value="Ribonuclease PH domain 2-like"/>
    <property type="match status" value="1"/>
</dbReference>
<accession>A0A977KA03</accession>
<dbReference type="GO" id="GO:0016075">
    <property type="term" value="P:rRNA catabolic process"/>
    <property type="evidence" value="ECO:0007669"/>
    <property type="project" value="TreeGrafter"/>
</dbReference>
<reference evidence="7" key="1">
    <citation type="submission" date="2013-11" db="EMBL/GenBank/DDBJ databases">
        <title>Comparative genomics of Ignicoccus.</title>
        <authorList>
            <person name="Podar M."/>
        </authorList>
    </citation>
    <scope>NUCLEOTIDE SEQUENCE</scope>
    <source>
        <strain evidence="7">DSM 13166</strain>
    </source>
</reference>
<protein>
    <recommendedName>
        <fullName evidence="4">Exosome complex component Rrp42</fullName>
    </recommendedName>
</protein>
<keyword evidence="8" id="KW-1185">Reference proteome</keyword>
<feature type="domain" description="Exoribonuclease phosphorolytic" evidence="6">
    <location>
        <begin position="197"/>
        <end position="260"/>
    </location>
</feature>
<keyword evidence="7" id="KW-0269">Exonuclease</keyword>
<dbReference type="PANTHER" id="PTHR11097">
    <property type="entry name" value="EXOSOME COMPLEX EXONUCLEASE RIBOSOMAL RNA PROCESSING PROTEIN"/>
    <property type="match status" value="1"/>
</dbReference>
<evidence type="ECO:0000259" key="6">
    <source>
        <dbReference type="Pfam" id="PF03725"/>
    </source>
</evidence>
<sequence>MSITPFNVPIVPKLKRETILSLAKRGVRIDKRRLDQFRPISIQLGAAGKAHGSALVSIGNTKVLAGVKIEPGRPFPDTPEEGVLNVNAELVPLASPEFEPGPPDENAIELARVVDRALRESHAIDMSELVLIPGEKVWVVWVDIYVLDHDGNLFDASMLAAMAALMDAKIPNHQVLEDGSVEILGPGVEPLPIRKKVVSVTLGILGDTFIVDPSLEEEAVADGKIFFAFDDSGNIVGIQKSGPAWLDFKKVSVAMEIARNRYHNVLAALNKAFQS</sequence>
<dbReference type="AlphaFoldDB" id="A0A977KA03"/>
<comment type="similarity">
    <text evidence="4">Belongs to the RNase PH family. Rrp42 subfamily.</text>
</comment>
<dbReference type="InterPro" id="IPR020869">
    <property type="entry name" value="Rrp42_archaea"/>
</dbReference>
<dbReference type="HAMAP" id="MF_00622">
    <property type="entry name" value="Exosome_Rrp42"/>
    <property type="match status" value="1"/>
</dbReference>
<evidence type="ECO:0000313" key="7">
    <source>
        <dbReference type="EMBL" id="UXD21792.1"/>
    </source>
</evidence>
<dbReference type="NCBIfam" id="NF003282">
    <property type="entry name" value="PRK04282.1-1"/>
    <property type="match status" value="1"/>
</dbReference>
<dbReference type="InterPro" id="IPR020568">
    <property type="entry name" value="Ribosomal_Su5_D2-typ_SF"/>
</dbReference>
<dbReference type="Gene3D" id="3.30.230.70">
    <property type="entry name" value="GHMP Kinase, N-terminal domain"/>
    <property type="match status" value="1"/>
</dbReference>
<dbReference type="Proteomes" id="UP001063698">
    <property type="component" value="Chromosome"/>
</dbReference>
<comment type="function">
    <text evidence="4">Non-catalytic component of the exosome, which is a complex involved in RNA degradation. Contributes to the structuring of the Rrp41 active site.</text>
</comment>
<dbReference type="GO" id="GO:0035925">
    <property type="term" value="F:mRNA 3'-UTR AU-rich region binding"/>
    <property type="evidence" value="ECO:0007669"/>
    <property type="project" value="TreeGrafter"/>
</dbReference>
<dbReference type="Pfam" id="PF01138">
    <property type="entry name" value="RNase_PH"/>
    <property type="match status" value="1"/>
</dbReference>